<dbReference type="Proteomes" id="UP001497525">
    <property type="component" value="Unassembled WGS sequence"/>
</dbReference>
<evidence type="ECO:0000256" key="11">
    <source>
        <dbReference type="ARBA" id="ARBA00042320"/>
    </source>
</evidence>
<comment type="subcellular location">
    <subcellularLocation>
        <location evidence="1">Membrane</location>
        <topology evidence="1">Multi-pass membrane protein</topology>
    </subcellularLocation>
</comment>
<evidence type="ECO:0000256" key="4">
    <source>
        <dbReference type="ARBA" id="ARBA00022989"/>
    </source>
</evidence>
<evidence type="ECO:0000256" key="1">
    <source>
        <dbReference type="ARBA" id="ARBA00004141"/>
    </source>
</evidence>
<dbReference type="EMBL" id="CAXLJL010000689">
    <property type="protein sequence ID" value="CAL5140029.1"/>
    <property type="molecule type" value="Genomic_DNA"/>
</dbReference>
<comment type="catalytic activity">
    <reaction evidence="14">
        <text>a 6-(alpha-D-glucosaminyl)-1-(1,2-diacyl-sn-glycero-3-phospho)-1D-myo-inositol(in) = a 6-(alpha-D-glucosaminyl)-1-(1,2-diacyl-sn-glycero-3-phospho)-1D-myo-inositol(out)</text>
        <dbReference type="Rhea" id="RHEA:71491"/>
        <dbReference type="ChEBI" id="CHEBI:57997"/>
    </reaction>
</comment>
<proteinExistence type="inferred from homology"/>
<evidence type="ECO:0000256" key="12">
    <source>
        <dbReference type="ARBA" id="ARBA00043155"/>
    </source>
</evidence>
<protein>
    <recommendedName>
        <fullName evidence="10">Lipid scramblase CLPTM1L</fullName>
    </recommendedName>
    <alternativeName>
        <fullName evidence="12">Cisplatin resistance-related protein 9</fullName>
    </alternativeName>
    <alternativeName>
        <fullName evidence="11">Cleft lip and palate transmembrane protein 1-like protein</fullName>
    </alternativeName>
</protein>
<comment type="caution">
    <text evidence="16">The sequence shown here is derived from an EMBL/GenBank/DDBJ whole genome shotgun (WGS) entry which is preliminary data.</text>
</comment>
<comment type="catalytic activity">
    <reaction evidence="7">
        <text>a 1,2-diacyl-sn-glycero-3-phosphocholine(in) = a 1,2-diacyl-sn-glycero-3-phosphocholine(out)</text>
        <dbReference type="Rhea" id="RHEA:38571"/>
        <dbReference type="ChEBI" id="CHEBI:57643"/>
    </reaction>
</comment>
<evidence type="ECO:0000313" key="17">
    <source>
        <dbReference type="Proteomes" id="UP001497525"/>
    </source>
</evidence>
<organism evidence="16 17">
    <name type="scientific">Calicophoron daubneyi</name>
    <name type="common">Rumen fluke</name>
    <name type="synonym">Paramphistomum daubneyi</name>
    <dbReference type="NCBI Taxonomy" id="300641"/>
    <lineage>
        <taxon>Eukaryota</taxon>
        <taxon>Metazoa</taxon>
        <taxon>Spiralia</taxon>
        <taxon>Lophotrochozoa</taxon>
        <taxon>Platyhelminthes</taxon>
        <taxon>Trematoda</taxon>
        <taxon>Digenea</taxon>
        <taxon>Plagiorchiida</taxon>
        <taxon>Pronocephalata</taxon>
        <taxon>Paramphistomoidea</taxon>
        <taxon>Paramphistomidae</taxon>
        <taxon>Calicophoron</taxon>
    </lineage>
</organism>
<comment type="catalytic activity">
    <reaction evidence="9">
        <text>6-(alpha-D-glucosaminyl)-(1-octadecanoyl,2-(9Z)-octadecenoyl-sn-glycero-3-phospho)-1D-myo-inositol(in) = 6-(alpha-D-glucosaminyl)-(1-octadecanoyl,2-(9Z)-octadecenoyl-sn-glycero-3-phospho)-1D-myo-inositol(out)</text>
        <dbReference type="Rhea" id="RHEA:71495"/>
        <dbReference type="ChEBI" id="CHEBI:190691"/>
    </reaction>
</comment>
<comment type="catalytic activity">
    <reaction evidence="8">
        <text>a 1,2-diacyl-sn-glycero-3-phospho-(1D-myo-inositol)(in) = a 1,2-diacyl-sn-glycero-3-phospho-(1D-myo-inositol)(out)</text>
        <dbReference type="Rhea" id="RHEA:38691"/>
        <dbReference type="ChEBI" id="CHEBI:57880"/>
    </reaction>
</comment>
<evidence type="ECO:0000256" key="3">
    <source>
        <dbReference type="ARBA" id="ARBA00022692"/>
    </source>
</evidence>
<evidence type="ECO:0000256" key="14">
    <source>
        <dbReference type="ARBA" id="ARBA00093208"/>
    </source>
</evidence>
<evidence type="ECO:0000256" key="15">
    <source>
        <dbReference type="SAM" id="Phobius"/>
    </source>
</evidence>
<feature type="transmembrane region" description="Helical" evidence="15">
    <location>
        <begin position="388"/>
        <end position="410"/>
    </location>
</feature>
<reference evidence="16" key="1">
    <citation type="submission" date="2024-06" db="EMBL/GenBank/DDBJ databases">
        <authorList>
            <person name="Liu X."/>
            <person name="Lenzi L."/>
            <person name="Haldenby T S."/>
            <person name="Uol C."/>
        </authorList>
    </citation>
    <scope>NUCLEOTIDE SEQUENCE</scope>
</reference>
<evidence type="ECO:0000256" key="5">
    <source>
        <dbReference type="ARBA" id="ARBA00023136"/>
    </source>
</evidence>
<dbReference type="PANTHER" id="PTHR21347:SF0">
    <property type="entry name" value="LIPID SCRAMBLASE CLPTM1L"/>
    <property type="match status" value="1"/>
</dbReference>
<evidence type="ECO:0000256" key="13">
    <source>
        <dbReference type="ARBA" id="ARBA00045827"/>
    </source>
</evidence>
<evidence type="ECO:0000256" key="2">
    <source>
        <dbReference type="ARBA" id="ARBA00009310"/>
    </source>
</evidence>
<dbReference type="GO" id="GO:0012505">
    <property type="term" value="C:endomembrane system"/>
    <property type="evidence" value="ECO:0007669"/>
    <property type="project" value="TreeGrafter"/>
</dbReference>
<feature type="transmembrane region" description="Helical" evidence="15">
    <location>
        <begin position="275"/>
        <end position="296"/>
    </location>
</feature>
<evidence type="ECO:0000256" key="10">
    <source>
        <dbReference type="ARBA" id="ARBA00040905"/>
    </source>
</evidence>
<evidence type="ECO:0000256" key="8">
    <source>
        <dbReference type="ARBA" id="ARBA00035895"/>
    </source>
</evidence>
<sequence>MKLSFANVLLFAGLLYFGFVAWSLWEVFFPRNCHSDSDCIKPLWSVDDKFYMEAYFLDDAGNVGRRILKTVPFSISEGVSSQLNVTPPKKAYRNETVYIQLRLSSISGEPTWTSRVQVITYREPVQTAFNLLSGQKTADSDETENNQKDQPSVPFWLSILRVYMLQTPVSFTRFVLPVELAHLIRTKQMGAHSGYAPVLYVNPEMQKSADWIQIPRKSVSEDYSELGFTLSIEPSSVGKLRLRSMLGMMNEQLHAFGFKQKDIDDVRQLLVDTNFYFLLTTMFVSVFHLLFDFLAFKNDISFWRKAKTTAGLSMRTVVWRFFSSLIIFLHLREERSSMLVVIPMGISTCIELWKLARISKFSVSLRGGISWGTRTKEERETDELDAKFMYWLIWFMFPLCLAGSVYSLLYLPHRSWYSWCLQTLVNGVYAFGFLLMTPQLFLNYRLKSVAHLPWKALTYKAFNTFIDDFFAFIIVMPTSHRIACLRDDVIFMIYLYQRWLYPVDKSRVNEFGQKGDEGDVESKTLKAKEFKKKAPNTKVKKNQ</sequence>
<keyword evidence="4 15" id="KW-1133">Transmembrane helix</keyword>
<feature type="transmembrane region" description="Helical" evidence="15">
    <location>
        <begin position="317"/>
        <end position="332"/>
    </location>
</feature>
<keyword evidence="3 15" id="KW-0812">Transmembrane</keyword>
<evidence type="ECO:0000256" key="7">
    <source>
        <dbReference type="ARBA" id="ARBA00024631"/>
    </source>
</evidence>
<feature type="transmembrane region" description="Helical" evidence="15">
    <location>
        <begin position="416"/>
        <end position="437"/>
    </location>
</feature>
<name>A0AAV2TV05_CALDB</name>
<comment type="function">
    <text evidence="13">Scramblase that mediates the translocation of glucosaminylphosphatidylinositol (alpha-D-GlcN-(1-6)-(1,2-diacyl-sn-glycero-3-phospho)-1D-myo-inositol, GlcN-PI) across the endoplasmic reticulum (ER) membrane, from the cytosolic leaflet to the luminal leaflet of the ER membrane, where it participates in the biosynthesis of glycosylphosphatidylinositol (GPI). GPI is a lipid glycoconjugate involved in post-translational modification of proteins. Can also translocate 1,2-diacyl-sn-glycero-3-phospho-(1D-myo-inositol) (phosphatidylinositol or PI), as well as several other phospholipids (1,2-diacyl-sn-glycero-3-phosphocholine, 1,2-diacyl-sn-glycero-3-phosphoethanolamine), and N-acetylglucosaminylphosphatidylinositol (GlcNAc-PI) in vitro.</text>
</comment>
<evidence type="ECO:0000256" key="9">
    <source>
        <dbReference type="ARBA" id="ARBA00036810"/>
    </source>
</evidence>
<evidence type="ECO:0000313" key="16">
    <source>
        <dbReference type="EMBL" id="CAL5140029.1"/>
    </source>
</evidence>
<dbReference type="Pfam" id="PF05602">
    <property type="entry name" value="CLPTM1"/>
    <property type="match status" value="1"/>
</dbReference>
<dbReference type="InterPro" id="IPR008429">
    <property type="entry name" value="CLPTM1"/>
</dbReference>
<comment type="catalytic activity">
    <reaction evidence="6">
        <text>a 1,2-diacyl-sn-glycero-3-phosphoethanolamine(in) = a 1,2-diacyl-sn-glycero-3-phosphoethanolamine(out)</text>
        <dbReference type="Rhea" id="RHEA:38895"/>
        <dbReference type="ChEBI" id="CHEBI:64612"/>
    </reaction>
</comment>
<keyword evidence="5 15" id="KW-0472">Membrane</keyword>
<evidence type="ECO:0000256" key="6">
    <source>
        <dbReference type="ARBA" id="ARBA00024615"/>
    </source>
</evidence>
<comment type="similarity">
    <text evidence="2">Belongs to the CLPTM1 family.</text>
</comment>
<dbReference type="PANTHER" id="PTHR21347">
    <property type="entry name" value="CLEFT LIP AND PALATE ASSOCIATED TRANSMEMBRANE PROTEIN-RELATED"/>
    <property type="match status" value="1"/>
</dbReference>
<accession>A0AAV2TV05</accession>
<dbReference type="AlphaFoldDB" id="A0AAV2TV05"/>
<dbReference type="GO" id="GO:0016020">
    <property type="term" value="C:membrane"/>
    <property type="evidence" value="ECO:0007669"/>
    <property type="project" value="UniProtKB-SubCell"/>
</dbReference>
<gene>
    <name evidence="16" type="ORF">CDAUBV1_LOCUS15205</name>
</gene>